<dbReference type="Pfam" id="PF00990">
    <property type="entry name" value="GGDEF"/>
    <property type="match status" value="1"/>
</dbReference>
<keyword evidence="6" id="KW-1185">Reference proteome</keyword>
<dbReference type="NCBIfam" id="TIGR00254">
    <property type="entry name" value="GGDEF"/>
    <property type="match status" value="1"/>
</dbReference>
<evidence type="ECO:0000256" key="1">
    <source>
        <dbReference type="ARBA" id="ARBA00012528"/>
    </source>
</evidence>
<comment type="caution">
    <text evidence="5">The sequence shown here is derived from an EMBL/GenBank/DDBJ whole genome shotgun (WGS) entry which is preliminary data.</text>
</comment>
<name>A0A7W6IIQ6_9HYPH</name>
<organism evidence="5 6">
    <name type="scientific">Microvirga flocculans</name>
    <dbReference type="NCBI Taxonomy" id="217168"/>
    <lineage>
        <taxon>Bacteria</taxon>
        <taxon>Pseudomonadati</taxon>
        <taxon>Pseudomonadota</taxon>
        <taxon>Alphaproteobacteria</taxon>
        <taxon>Hyphomicrobiales</taxon>
        <taxon>Methylobacteriaceae</taxon>
        <taxon>Microvirga</taxon>
    </lineage>
</organism>
<dbReference type="PANTHER" id="PTHR45138">
    <property type="entry name" value="REGULATORY COMPONENTS OF SENSORY TRANSDUCTION SYSTEM"/>
    <property type="match status" value="1"/>
</dbReference>
<feature type="transmembrane region" description="Helical" evidence="3">
    <location>
        <begin position="63"/>
        <end position="83"/>
    </location>
</feature>
<dbReference type="GO" id="GO:0052621">
    <property type="term" value="F:diguanylate cyclase activity"/>
    <property type="evidence" value="ECO:0007669"/>
    <property type="project" value="UniProtKB-EC"/>
</dbReference>
<proteinExistence type="predicted"/>
<evidence type="ECO:0000256" key="3">
    <source>
        <dbReference type="SAM" id="Phobius"/>
    </source>
</evidence>
<feature type="transmembrane region" description="Helical" evidence="3">
    <location>
        <begin position="188"/>
        <end position="212"/>
    </location>
</feature>
<dbReference type="SMART" id="SM00267">
    <property type="entry name" value="GGDEF"/>
    <property type="match status" value="1"/>
</dbReference>
<dbReference type="RefSeq" id="WP_027317318.1">
    <property type="nucleotide sequence ID" value="NZ_JACIDC010000026.1"/>
</dbReference>
<accession>A0A7W6IIQ6</accession>
<evidence type="ECO:0000313" key="6">
    <source>
        <dbReference type="Proteomes" id="UP000519439"/>
    </source>
</evidence>
<dbReference type="SUPFAM" id="SSF55073">
    <property type="entry name" value="Nucleotide cyclase"/>
    <property type="match status" value="1"/>
</dbReference>
<dbReference type="InterPro" id="IPR043128">
    <property type="entry name" value="Rev_trsase/Diguanyl_cyclase"/>
</dbReference>
<gene>
    <name evidence="5" type="ORF">GGR34_003920</name>
</gene>
<dbReference type="EMBL" id="JACIDC010000026">
    <property type="protein sequence ID" value="MBB4042231.1"/>
    <property type="molecule type" value="Genomic_DNA"/>
</dbReference>
<dbReference type="CDD" id="cd01949">
    <property type="entry name" value="GGDEF"/>
    <property type="match status" value="1"/>
</dbReference>
<sequence>MSGNQLIAILSPTIGAIFTIFLLPLWLSNRSRSYILYFIGTFALYTLAAASQLRFVAGDTGPIAPLTPFFYLACVILLAEGCLKRVSRRLNYPLTAIVAAAVFIGVCYYFYIDRNVAARIYVVSTGCGAILVNAAYRLRPSRSDSLITKTIFWIFVIMSIQILLRPLVIGNPWSPTVDTGALQTSSFWLTFNFSLIISAVFIGLSLLAAIVLDMTADLKQQNVVDALTGVYNRRGFDEEASLALGRASAQPVSLVLCDIDHFKSINDTHGHPRGDGVIKELASLLTAHAGKNAIVGRIGGEEFAILLTRSTVGEARAFSESVRALFEASGQAAFHGSQMTTASFGIAAHRPGENLQPLMDRADELLYDAKKAGRNRICTEDGVIAFRASA</sequence>
<evidence type="ECO:0000313" key="5">
    <source>
        <dbReference type="EMBL" id="MBB4042231.1"/>
    </source>
</evidence>
<feature type="transmembrane region" description="Helical" evidence="3">
    <location>
        <begin position="118"/>
        <end position="138"/>
    </location>
</feature>
<dbReference type="Proteomes" id="UP000519439">
    <property type="component" value="Unassembled WGS sequence"/>
</dbReference>
<dbReference type="AlphaFoldDB" id="A0A7W6IIQ6"/>
<feature type="transmembrane region" description="Helical" evidence="3">
    <location>
        <begin position="150"/>
        <end position="168"/>
    </location>
</feature>
<comment type="catalytic activity">
    <reaction evidence="2">
        <text>2 GTP = 3',3'-c-di-GMP + 2 diphosphate</text>
        <dbReference type="Rhea" id="RHEA:24898"/>
        <dbReference type="ChEBI" id="CHEBI:33019"/>
        <dbReference type="ChEBI" id="CHEBI:37565"/>
        <dbReference type="ChEBI" id="CHEBI:58805"/>
        <dbReference type="EC" id="2.7.7.65"/>
    </reaction>
</comment>
<dbReference type="InterPro" id="IPR050469">
    <property type="entry name" value="Diguanylate_Cyclase"/>
</dbReference>
<feature type="transmembrane region" description="Helical" evidence="3">
    <location>
        <begin position="34"/>
        <end position="57"/>
    </location>
</feature>
<dbReference type="Gene3D" id="3.30.70.270">
    <property type="match status" value="1"/>
</dbReference>
<dbReference type="PANTHER" id="PTHR45138:SF9">
    <property type="entry name" value="DIGUANYLATE CYCLASE DGCM-RELATED"/>
    <property type="match status" value="1"/>
</dbReference>
<dbReference type="PROSITE" id="PS50887">
    <property type="entry name" value="GGDEF"/>
    <property type="match status" value="1"/>
</dbReference>
<protein>
    <recommendedName>
        <fullName evidence="1">diguanylate cyclase</fullName>
        <ecNumber evidence="1">2.7.7.65</ecNumber>
    </recommendedName>
</protein>
<evidence type="ECO:0000259" key="4">
    <source>
        <dbReference type="PROSITE" id="PS50887"/>
    </source>
</evidence>
<evidence type="ECO:0000256" key="2">
    <source>
        <dbReference type="ARBA" id="ARBA00034247"/>
    </source>
</evidence>
<keyword evidence="3" id="KW-0812">Transmembrane</keyword>
<dbReference type="EC" id="2.7.7.65" evidence="1"/>
<dbReference type="FunFam" id="3.30.70.270:FF:000001">
    <property type="entry name" value="Diguanylate cyclase domain protein"/>
    <property type="match status" value="1"/>
</dbReference>
<dbReference type="InterPro" id="IPR029787">
    <property type="entry name" value="Nucleotide_cyclase"/>
</dbReference>
<dbReference type="InterPro" id="IPR000160">
    <property type="entry name" value="GGDEF_dom"/>
</dbReference>
<feature type="transmembrane region" description="Helical" evidence="3">
    <location>
        <begin position="6"/>
        <end position="27"/>
    </location>
</feature>
<keyword evidence="3" id="KW-1133">Transmembrane helix</keyword>
<feature type="domain" description="GGDEF" evidence="4">
    <location>
        <begin position="250"/>
        <end position="382"/>
    </location>
</feature>
<keyword evidence="3" id="KW-0472">Membrane</keyword>
<feature type="transmembrane region" description="Helical" evidence="3">
    <location>
        <begin position="90"/>
        <end position="112"/>
    </location>
</feature>
<reference evidence="5 6" key="1">
    <citation type="submission" date="2020-08" db="EMBL/GenBank/DDBJ databases">
        <title>Genomic Encyclopedia of Type Strains, Phase IV (KMG-IV): sequencing the most valuable type-strain genomes for metagenomic binning, comparative biology and taxonomic classification.</title>
        <authorList>
            <person name="Goeker M."/>
        </authorList>
    </citation>
    <scope>NUCLEOTIDE SEQUENCE [LARGE SCALE GENOMIC DNA]</scope>
    <source>
        <strain evidence="5 6">DSM 15743</strain>
    </source>
</reference>